<dbReference type="STRING" id="670482.SAMN04488542_103170"/>
<dbReference type="SMART" id="SM00382">
    <property type="entry name" value="AAA"/>
    <property type="match status" value="1"/>
</dbReference>
<dbReference type="RefSeq" id="WP_091227164.1">
    <property type="nucleotide sequence ID" value="NZ_FNBG01000003.1"/>
</dbReference>
<gene>
    <name evidence="4" type="ORF">SAMN04488542_103170</name>
</gene>
<accession>A0A1G7GRR7</accession>
<dbReference type="InterPro" id="IPR027417">
    <property type="entry name" value="P-loop_NTPase"/>
</dbReference>
<dbReference type="GO" id="GO:0005524">
    <property type="term" value="F:ATP binding"/>
    <property type="evidence" value="ECO:0007669"/>
    <property type="project" value="UniProtKB-KW"/>
</dbReference>
<dbReference type="AlphaFoldDB" id="A0A1G7GRR7"/>
<reference evidence="4 5" key="1">
    <citation type="submission" date="2016-10" db="EMBL/GenBank/DDBJ databases">
        <authorList>
            <person name="de Groot N.N."/>
        </authorList>
    </citation>
    <scope>NUCLEOTIDE SEQUENCE [LARGE SCALE GENOMIC DNA]</scope>
    <source>
        <strain evidence="4 5">DSM 28129</strain>
    </source>
</reference>
<dbReference type="PROSITE" id="PS00211">
    <property type="entry name" value="ABC_TRANSPORTER_1"/>
    <property type="match status" value="1"/>
</dbReference>
<dbReference type="InterPro" id="IPR003439">
    <property type="entry name" value="ABC_transporter-like_ATP-bd"/>
</dbReference>
<dbReference type="EMBL" id="FNBG01000003">
    <property type="protein sequence ID" value="SDE90814.1"/>
    <property type="molecule type" value="Genomic_DNA"/>
</dbReference>
<keyword evidence="2 4" id="KW-0067">ATP-binding</keyword>
<dbReference type="CDD" id="cd03230">
    <property type="entry name" value="ABC_DR_subfamily_A"/>
    <property type="match status" value="1"/>
</dbReference>
<dbReference type="PANTHER" id="PTHR43158">
    <property type="entry name" value="SKFA PEPTIDE EXPORT ATP-BINDING PROTEIN SKFE"/>
    <property type="match status" value="1"/>
</dbReference>
<evidence type="ECO:0000256" key="2">
    <source>
        <dbReference type="ARBA" id="ARBA00022840"/>
    </source>
</evidence>
<evidence type="ECO:0000313" key="4">
    <source>
        <dbReference type="EMBL" id="SDE90814.1"/>
    </source>
</evidence>
<protein>
    <submittedName>
        <fullName evidence="4">ABC-2 type transport system ATP-binding protein</fullName>
    </submittedName>
</protein>
<dbReference type="InterPro" id="IPR017871">
    <property type="entry name" value="ABC_transporter-like_CS"/>
</dbReference>
<dbReference type="Gene3D" id="3.40.50.300">
    <property type="entry name" value="P-loop containing nucleotide triphosphate hydrolases"/>
    <property type="match status" value="1"/>
</dbReference>
<keyword evidence="1" id="KW-0547">Nucleotide-binding</keyword>
<proteinExistence type="predicted"/>
<dbReference type="PANTHER" id="PTHR43158:SF1">
    <property type="entry name" value="ABC TRANSPORTER, ATP-BINDING PROTEIN"/>
    <property type="match status" value="1"/>
</dbReference>
<feature type="domain" description="ABC transporter" evidence="3">
    <location>
        <begin position="7"/>
        <end position="230"/>
    </location>
</feature>
<evidence type="ECO:0000259" key="3">
    <source>
        <dbReference type="PROSITE" id="PS50893"/>
    </source>
</evidence>
<dbReference type="InterPro" id="IPR003593">
    <property type="entry name" value="AAA+_ATPase"/>
</dbReference>
<dbReference type="Proteomes" id="UP000198972">
    <property type="component" value="Unassembled WGS sequence"/>
</dbReference>
<dbReference type="OrthoDB" id="9804819at2"/>
<evidence type="ECO:0000313" key="5">
    <source>
        <dbReference type="Proteomes" id="UP000198972"/>
    </source>
</evidence>
<dbReference type="Pfam" id="PF00005">
    <property type="entry name" value="ABC_tran"/>
    <property type="match status" value="1"/>
</dbReference>
<sequence length="234" mass="26428">MQHSITVELDQVTKRFGRIVAVNNVSLRLPDQGFVGLLGLNGSGKTTLLNLIAGLLRPTEGSIRLDGSRVTRQSGKQIAYVTDDQSLYGFYTIQETIGYAERVYPDFVRAAAEEIVTFLKFDVNKKVAQLSKGNKMRLNIAIALARRVPLLLMDEPLAGLDPLVREDILKMFVHFGCIYQKTIVISSHEVSEIEPYLDYAIFMKEGQMTLYASAEKIREEREQSMLNVMREYCV</sequence>
<dbReference type="PROSITE" id="PS50893">
    <property type="entry name" value="ABC_TRANSPORTER_2"/>
    <property type="match status" value="1"/>
</dbReference>
<organism evidence="4 5">
    <name type="scientific">Fontibacillus panacisegetis</name>
    <dbReference type="NCBI Taxonomy" id="670482"/>
    <lineage>
        <taxon>Bacteria</taxon>
        <taxon>Bacillati</taxon>
        <taxon>Bacillota</taxon>
        <taxon>Bacilli</taxon>
        <taxon>Bacillales</taxon>
        <taxon>Paenibacillaceae</taxon>
        <taxon>Fontibacillus</taxon>
    </lineage>
</organism>
<dbReference type="GO" id="GO:0016887">
    <property type="term" value="F:ATP hydrolysis activity"/>
    <property type="evidence" value="ECO:0007669"/>
    <property type="project" value="InterPro"/>
</dbReference>
<evidence type="ECO:0000256" key="1">
    <source>
        <dbReference type="ARBA" id="ARBA00022741"/>
    </source>
</evidence>
<name>A0A1G7GRR7_9BACL</name>
<keyword evidence="5" id="KW-1185">Reference proteome</keyword>
<dbReference type="SUPFAM" id="SSF52540">
    <property type="entry name" value="P-loop containing nucleoside triphosphate hydrolases"/>
    <property type="match status" value="1"/>
</dbReference>